<dbReference type="PROSITE" id="PS51886">
    <property type="entry name" value="TLDC"/>
    <property type="match status" value="1"/>
</dbReference>
<dbReference type="Proteomes" id="UP000247702">
    <property type="component" value="Unassembled WGS sequence"/>
</dbReference>
<evidence type="ECO:0000313" key="5">
    <source>
        <dbReference type="Proteomes" id="UP000247702"/>
    </source>
</evidence>
<dbReference type="Pfam" id="PF00651">
    <property type="entry name" value="BTB"/>
    <property type="match status" value="1"/>
</dbReference>
<dbReference type="InterPro" id="IPR006571">
    <property type="entry name" value="TLDc_dom"/>
</dbReference>
<evidence type="ECO:0000259" key="1">
    <source>
        <dbReference type="PROSITE" id="PS50097"/>
    </source>
</evidence>
<protein>
    <submittedName>
        <fullName evidence="4">BTB/POZ domain-containing protein</fullName>
    </submittedName>
</protein>
<comment type="caution">
    <text evidence="3">The sequence shown here is derived from an EMBL/GenBank/DDBJ whole genome shotgun (WGS) entry which is preliminary data.</text>
</comment>
<dbReference type="Pfam" id="PF07534">
    <property type="entry name" value="TLD"/>
    <property type="match status" value="1"/>
</dbReference>
<reference evidence="3 5" key="1">
    <citation type="submission" date="2017-11" db="EMBL/GenBank/DDBJ databases">
        <title>The genome of Rhizophagus clarus HR1 reveals common genetic basis of auxotrophy among arbuscular mycorrhizal fungi.</title>
        <authorList>
            <person name="Kobayashi Y."/>
        </authorList>
    </citation>
    <scope>NUCLEOTIDE SEQUENCE [LARGE SCALE GENOMIC DNA]</scope>
    <source>
        <strain evidence="3 5">HR1</strain>
    </source>
</reference>
<dbReference type="EMBL" id="BLAL01000087">
    <property type="protein sequence ID" value="GES84975.1"/>
    <property type="molecule type" value="Genomic_DNA"/>
</dbReference>
<dbReference type="PANTHER" id="PTHR24410:SF23">
    <property type="entry name" value="BTB DOMAIN-CONTAINING PROTEIN-RELATED"/>
    <property type="match status" value="1"/>
</dbReference>
<dbReference type="Gene3D" id="3.30.710.10">
    <property type="entry name" value="Potassium Channel Kv1.1, Chain A"/>
    <property type="match status" value="1"/>
</dbReference>
<dbReference type="SMART" id="SM00225">
    <property type="entry name" value="BTB"/>
    <property type="match status" value="1"/>
</dbReference>
<dbReference type="CDD" id="cd18186">
    <property type="entry name" value="BTB_POZ_ZBTB_KLHL-like"/>
    <property type="match status" value="1"/>
</dbReference>
<sequence>MSFEYPQELINDYEKLLEIDNGYDVIIYAGEDENVKEIRAHSLILYTRSQYFRAALSNEWAIKKDGKFILKKPNISPQVFKIVLRFFYCGKIDLTELQGLEILNLLIAVDELNIQTLIPCIQDYLFDHQYEFLKQSPIEILETVYQVYQCDTFLILWDFFLKTICENPEILFNPNKLIMLKAPLLELILKRDDLLLDEIEIWDNLVKWCLAQRPSINQDVSKWNKDDVAIMENIFQSFIPLIRFYYISSEDFHLKVYPFKALLPEDLTNNLLSFYDPANMNLSVGMQPLRNPKYDTNLIKPRHFIIFSNWIEKKTESHYDYYQSKDIPYYFNLIYRTSRDGNTAEAFHKKCDNKGATIVIIKVEGSEQIIGGYNPFNWNSSNRYTTTTDSFMFSFKDRRNAKTAKVGYSNGTYSIGCYSTFGPIFGGDFFCKNDGTSWKFNNNIYSYSNIEIQTGSIDVDDYEVFQVITKT</sequence>
<dbReference type="PANTHER" id="PTHR24410">
    <property type="entry name" value="HL07962P-RELATED"/>
    <property type="match status" value="1"/>
</dbReference>
<accession>A0A2Z6QS22</accession>
<reference evidence="4" key="2">
    <citation type="submission" date="2019-10" db="EMBL/GenBank/DDBJ databases">
        <title>Conservation and host-specific expression of non-tandemly repeated heterogenous ribosome RNA gene in arbuscular mycorrhizal fungi.</title>
        <authorList>
            <person name="Maeda T."/>
            <person name="Kobayashi Y."/>
            <person name="Nakagawa T."/>
            <person name="Ezawa T."/>
            <person name="Yamaguchi K."/>
            <person name="Bino T."/>
            <person name="Nishimoto Y."/>
            <person name="Shigenobu S."/>
            <person name="Kawaguchi M."/>
        </authorList>
    </citation>
    <scope>NUCLEOTIDE SEQUENCE</scope>
    <source>
        <strain evidence="4">HR1</strain>
    </source>
</reference>
<evidence type="ECO:0000259" key="2">
    <source>
        <dbReference type="PROSITE" id="PS51886"/>
    </source>
</evidence>
<dbReference type="EMBL" id="BEXD01001269">
    <property type="protein sequence ID" value="GBB93253.1"/>
    <property type="molecule type" value="Genomic_DNA"/>
</dbReference>
<dbReference type="PROSITE" id="PS50097">
    <property type="entry name" value="BTB"/>
    <property type="match status" value="1"/>
</dbReference>
<feature type="domain" description="TLDc" evidence="2">
    <location>
        <begin position="297"/>
        <end position="468"/>
    </location>
</feature>
<proteinExistence type="predicted"/>
<dbReference type="Proteomes" id="UP000615446">
    <property type="component" value="Unassembled WGS sequence"/>
</dbReference>
<evidence type="ECO:0000313" key="4">
    <source>
        <dbReference type="EMBL" id="GES84975.1"/>
    </source>
</evidence>
<dbReference type="InterPro" id="IPR000210">
    <property type="entry name" value="BTB/POZ_dom"/>
</dbReference>
<dbReference type="OrthoDB" id="2160519at2759"/>
<dbReference type="AlphaFoldDB" id="A0A2Z6QS22"/>
<name>A0A2Z6QS22_9GLOM</name>
<organism evidence="3 5">
    <name type="scientific">Rhizophagus clarus</name>
    <dbReference type="NCBI Taxonomy" id="94130"/>
    <lineage>
        <taxon>Eukaryota</taxon>
        <taxon>Fungi</taxon>
        <taxon>Fungi incertae sedis</taxon>
        <taxon>Mucoromycota</taxon>
        <taxon>Glomeromycotina</taxon>
        <taxon>Glomeromycetes</taxon>
        <taxon>Glomerales</taxon>
        <taxon>Glomeraceae</taxon>
        <taxon>Rhizophagus</taxon>
    </lineage>
</organism>
<feature type="domain" description="BTB" evidence="1">
    <location>
        <begin position="23"/>
        <end position="96"/>
    </location>
</feature>
<gene>
    <name evidence="4" type="ORF">RCL2_001206200</name>
    <name evidence="3" type="ORF">RclHR1_02140006</name>
</gene>
<dbReference type="SMART" id="SM00584">
    <property type="entry name" value="TLDc"/>
    <property type="match status" value="1"/>
</dbReference>
<evidence type="ECO:0000313" key="3">
    <source>
        <dbReference type="EMBL" id="GBB93253.1"/>
    </source>
</evidence>
<dbReference type="InterPro" id="IPR011333">
    <property type="entry name" value="SKP1/BTB/POZ_sf"/>
</dbReference>
<dbReference type="InterPro" id="IPR051481">
    <property type="entry name" value="BTB-POZ/Galectin-3-binding"/>
</dbReference>
<dbReference type="SUPFAM" id="SSF54695">
    <property type="entry name" value="POZ domain"/>
    <property type="match status" value="1"/>
</dbReference>
<keyword evidence="5" id="KW-1185">Reference proteome</keyword>